<keyword evidence="1" id="KW-0812">Transmembrane</keyword>
<dbReference type="Proteomes" id="UP000053776">
    <property type="component" value="Unassembled WGS sequence"/>
</dbReference>
<keyword evidence="1" id="KW-0472">Membrane</keyword>
<feature type="transmembrane region" description="Helical" evidence="1">
    <location>
        <begin position="253"/>
        <end position="271"/>
    </location>
</feature>
<gene>
    <name evidence="2" type="ORF">PVMG_04867</name>
</gene>
<keyword evidence="1" id="KW-1133">Transmembrane helix</keyword>
<dbReference type="Pfam" id="PF05795">
    <property type="entry name" value="Plasmodium_Vir"/>
    <property type="match status" value="1"/>
</dbReference>
<accession>A0A0J9T6K8</accession>
<evidence type="ECO:0000313" key="2">
    <source>
        <dbReference type="EMBL" id="KMZ91095.1"/>
    </source>
</evidence>
<name>A0A0J9T6K8_PLAVI</name>
<protein>
    <submittedName>
        <fullName evidence="2">Uncharacterized protein</fullName>
    </submittedName>
</protein>
<reference evidence="2 3" key="1">
    <citation type="submission" date="2011-08" db="EMBL/GenBank/DDBJ databases">
        <title>The Genome Sequence of Plasmodium vivax Mauritania I.</title>
        <authorList>
            <consortium name="The Broad Institute Genome Sequencing Platform"/>
            <consortium name="The Broad Institute Genome Sequencing Center for Infectious Disease"/>
            <person name="Neafsey D."/>
            <person name="Carlton J."/>
            <person name="Barnwell J."/>
            <person name="Collins W."/>
            <person name="Escalante A."/>
            <person name="Mullikin J."/>
            <person name="Saul A."/>
            <person name="Guigo R."/>
            <person name="Camara F."/>
            <person name="Young S.K."/>
            <person name="Zeng Q."/>
            <person name="Gargeya S."/>
            <person name="Fitzgerald M."/>
            <person name="Haas B."/>
            <person name="Abouelleil A."/>
            <person name="Alvarado L."/>
            <person name="Arachchi H.M."/>
            <person name="Berlin A."/>
            <person name="Brown A."/>
            <person name="Chapman S.B."/>
            <person name="Chen Z."/>
            <person name="Dunbar C."/>
            <person name="Freedman E."/>
            <person name="Gearin G."/>
            <person name="Gellesch M."/>
            <person name="Goldberg J."/>
            <person name="Griggs A."/>
            <person name="Gujja S."/>
            <person name="Heiman D."/>
            <person name="Howarth C."/>
            <person name="Larson L."/>
            <person name="Lui A."/>
            <person name="MacDonald P.J.P."/>
            <person name="Montmayeur A."/>
            <person name="Murphy C."/>
            <person name="Neiman D."/>
            <person name="Pearson M."/>
            <person name="Priest M."/>
            <person name="Roberts A."/>
            <person name="Saif S."/>
            <person name="Shea T."/>
            <person name="Shenoy N."/>
            <person name="Sisk P."/>
            <person name="Stolte C."/>
            <person name="Sykes S."/>
            <person name="Wortman J."/>
            <person name="Nusbaum C."/>
            <person name="Birren B."/>
        </authorList>
    </citation>
    <scope>NUCLEOTIDE SEQUENCE [LARGE SCALE GENOMIC DNA]</scope>
    <source>
        <strain evidence="2 3">Mauritania I</strain>
    </source>
</reference>
<proteinExistence type="predicted"/>
<evidence type="ECO:0000313" key="3">
    <source>
        <dbReference type="Proteomes" id="UP000053776"/>
    </source>
</evidence>
<dbReference type="AlphaFoldDB" id="A0A0J9T6K8"/>
<evidence type="ECO:0000256" key="1">
    <source>
        <dbReference type="SAM" id="Phobius"/>
    </source>
</evidence>
<dbReference type="InterPro" id="IPR008780">
    <property type="entry name" value="Plasmodium_Vir"/>
</dbReference>
<dbReference type="OrthoDB" id="10275385at2759"/>
<organism evidence="2 3">
    <name type="scientific">Plasmodium vivax Mauritania I</name>
    <dbReference type="NCBI Taxonomy" id="1035515"/>
    <lineage>
        <taxon>Eukaryota</taxon>
        <taxon>Sar</taxon>
        <taxon>Alveolata</taxon>
        <taxon>Apicomplexa</taxon>
        <taxon>Aconoidasida</taxon>
        <taxon>Haemosporida</taxon>
        <taxon>Plasmodiidae</taxon>
        <taxon>Plasmodium</taxon>
        <taxon>Plasmodium (Plasmodium)</taxon>
    </lineage>
</organism>
<dbReference type="EMBL" id="KQ235090">
    <property type="protein sequence ID" value="KMZ91095.1"/>
    <property type="molecule type" value="Genomic_DNA"/>
</dbReference>
<sequence>MNIVSNEYKYKVKTVSSTNSYFLMNKINEEEQIPNKFYKRLDSPADISIFYNLRSYSTSLLFVSLDESKKILAQLARNIKLIISEYSGNHEKRCRDINYWMNKKIEASDVNIEKQISSESTAVFNEIEWNKEGKVVRVCKREDPYENKPAEIMKKLDDYCEIRDNNRYNVLKNKTECLKYNRYIKERKEHFSSLTKVTCNIPGCKKYDYTIDDNCTLNNMEDTFPEINCEVLYKKEELQKLVHTIKERSPLEIGFFIIVSFILFYLFILFLEKVKREY</sequence>